<dbReference type="EMBL" id="FOTQ01000001">
    <property type="protein sequence ID" value="SFL77696.1"/>
    <property type="molecule type" value="Genomic_DNA"/>
</dbReference>
<organism evidence="2 3">
    <name type="scientific">Shimia aestuarii</name>
    <dbReference type="NCBI Taxonomy" id="254406"/>
    <lineage>
        <taxon>Bacteria</taxon>
        <taxon>Pseudomonadati</taxon>
        <taxon>Pseudomonadota</taxon>
        <taxon>Alphaproteobacteria</taxon>
        <taxon>Rhodobacterales</taxon>
        <taxon>Roseobacteraceae</taxon>
    </lineage>
</organism>
<proteinExistence type="predicted"/>
<dbReference type="InterPro" id="IPR035965">
    <property type="entry name" value="PAS-like_dom_sf"/>
</dbReference>
<evidence type="ECO:0000313" key="2">
    <source>
        <dbReference type="EMBL" id="SFL77696.1"/>
    </source>
</evidence>
<keyword evidence="1" id="KW-0472">Membrane</keyword>
<reference evidence="2 3" key="1">
    <citation type="submission" date="2016-10" db="EMBL/GenBank/DDBJ databases">
        <authorList>
            <person name="de Groot N.N."/>
        </authorList>
    </citation>
    <scope>NUCLEOTIDE SEQUENCE [LARGE SCALE GENOMIC DNA]</scope>
    <source>
        <strain evidence="2 3">DSM 15283</strain>
    </source>
</reference>
<dbReference type="STRING" id="254406.SAMN04488042_1011464"/>
<gene>
    <name evidence="2" type="ORF">SAMN04488042_1011464</name>
</gene>
<keyword evidence="1" id="KW-0812">Transmembrane</keyword>
<name>A0A1I4KGU7_9RHOB</name>
<dbReference type="AlphaFoldDB" id="A0A1I4KGU7"/>
<dbReference type="RefSeq" id="WP_093092230.1">
    <property type="nucleotide sequence ID" value="NZ_FOTQ01000001.1"/>
</dbReference>
<keyword evidence="3" id="KW-1185">Reference proteome</keyword>
<protein>
    <submittedName>
        <fullName evidence="2">PAS domain-containing protein</fullName>
    </submittedName>
</protein>
<feature type="transmembrane region" description="Helical" evidence="1">
    <location>
        <begin position="6"/>
        <end position="26"/>
    </location>
</feature>
<dbReference type="Pfam" id="PF12860">
    <property type="entry name" value="PAS_7"/>
    <property type="match status" value="1"/>
</dbReference>
<dbReference type="Proteomes" id="UP000199144">
    <property type="component" value="Unassembled WGS sequence"/>
</dbReference>
<sequence length="506" mass="56497">MFDSGLISYVFAVFVSAAIVLSVLTLGHRLRKTGETAEHTHGRTSHEAAIFLFRAGVLEDANPLGLERIGPLRSAEYVWGDLYQALVSDFPEFPTVQGADKERSCITLRAKDPARSDLAIIDQRGNTARVTIHADPGQIPARNNRAWKAVANAPYPIWQVDKAGQVIWRNAAYDLLAKRLGHEGDQGHPIFDIDLDLPDREPFRTGITDKSHNQTFWYDIIRVSTGDETMCYASDANAIVSAEVAQRNFVQTLTKTFAQLSIGLAIFDRNRQLALFNPALIDLTVLPADFLSGRPSLVAFFDRMRENRVMPEPKNYASWREQIAELVVAAADGRYAETWTLPSGLTYRVTGRPHPDGAIAFLFEDISAEISLTRRFRADLELNQSVIDALPDAVAVFSATGRLSLYNTSYCTLWRTDPDTSFAEYTLRDALPVWRNETNETDVWARLQAFVMAPTDRTPWHETVEMRTGERIHLSVHPVDRGATLIRFCIAVEAANAPLASVPEPI</sequence>
<accession>A0A1I4KGU7</accession>
<dbReference type="OrthoDB" id="9797304at2"/>
<dbReference type="SUPFAM" id="SSF55785">
    <property type="entry name" value="PYP-like sensor domain (PAS domain)"/>
    <property type="match status" value="1"/>
</dbReference>
<evidence type="ECO:0000256" key="1">
    <source>
        <dbReference type="SAM" id="Phobius"/>
    </source>
</evidence>
<evidence type="ECO:0000313" key="3">
    <source>
        <dbReference type="Proteomes" id="UP000199144"/>
    </source>
</evidence>
<keyword evidence="1" id="KW-1133">Transmembrane helix</keyword>